<proteinExistence type="predicted"/>
<dbReference type="EMBL" id="FQWD01000004">
    <property type="protein sequence ID" value="SHG65071.1"/>
    <property type="molecule type" value="Genomic_DNA"/>
</dbReference>
<dbReference type="Pfam" id="PF13614">
    <property type="entry name" value="AAA_31"/>
    <property type="match status" value="1"/>
</dbReference>
<protein>
    <submittedName>
        <fullName evidence="2">Chromosome partitioning protein</fullName>
    </submittedName>
</protein>
<dbReference type="PANTHER" id="PTHR13696:SF52">
    <property type="entry name" value="PARA FAMILY PROTEIN CT_582"/>
    <property type="match status" value="1"/>
</dbReference>
<name>A0A1M5LJ53_9ALTE</name>
<accession>A0A1M5LJ53</accession>
<reference evidence="3" key="1">
    <citation type="submission" date="2016-11" db="EMBL/GenBank/DDBJ databases">
        <authorList>
            <person name="Varghese N."/>
            <person name="Submissions S."/>
        </authorList>
    </citation>
    <scope>NUCLEOTIDE SEQUENCE [LARGE SCALE GENOMIC DNA]</scope>
    <source>
        <strain evidence="3">CGMCC 1.8995</strain>
    </source>
</reference>
<gene>
    <name evidence="2" type="ORF">SAMN05216361_2683</name>
</gene>
<feature type="domain" description="AAA" evidence="1">
    <location>
        <begin position="5"/>
        <end position="165"/>
    </location>
</feature>
<dbReference type="InterPro" id="IPR025669">
    <property type="entry name" value="AAA_dom"/>
</dbReference>
<organism evidence="2 3">
    <name type="scientific">Marisediminitalea aggregata</name>
    <dbReference type="NCBI Taxonomy" id="634436"/>
    <lineage>
        <taxon>Bacteria</taxon>
        <taxon>Pseudomonadati</taxon>
        <taxon>Pseudomonadota</taxon>
        <taxon>Gammaproteobacteria</taxon>
        <taxon>Alteromonadales</taxon>
        <taxon>Alteromonadaceae</taxon>
        <taxon>Marisediminitalea</taxon>
    </lineage>
</organism>
<evidence type="ECO:0000313" key="2">
    <source>
        <dbReference type="EMBL" id="SHG65071.1"/>
    </source>
</evidence>
<evidence type="ECO:0000259" key="1">
    <source>
        <dbReference type="Pfam" id="PF13614"/>
    </source>
</evidence>
<sequence length="248" mass="27703">MILARVTVVANRKGGTAKTTTVVNLAHEIARCNKRVLVIDCDNQGQVEEGFKAMCKDAELTSPGWLQNQSFFKGLAKVSEYLHICQPNQEKFIAPDDLTWLGALVNHASVQQDYDYVVIDTPPTLGTVLLGAMSVADTIVVPAEPTPLASSGVIKLVNTCMQAVRKRQLKAQQILLLPVMVDKQLKLHRQILQHWEARFGQRRILPFIRRNITLAEAFASQQPVQLYAPDSNGARDYQQLCSDFMQYV</sequence>
<keyword evidence="3" id="KW-1185">Reference proteome</keyword>
<dbReference type="STRING" id="634436.SAMN05216361_2683"/>
<dbReference type="SUPFAM" id="SSF52540">
    <property type="entry name" value="P-loop containing nucleoside triphosphate hydrolases"/>
    <property type="match status" value="1"/>
</dbReference>
<dbReference type="AlphaFoldDB" id="A0A1M5LJ53"/>
<dbReference type="PANTHER" id="PTHR13696">
    <property type="entry name" value="P-LOOP CONTAINING NUCLEOSIDE TRIPHOSPHATE HYDROLASE"/>
    <property type="match status" value="1"/>
</dbReference>
<dbReference type="Proteomes" id="UP000184520">
    <property type="component" value="Unassembled WGS sequence"/>
</dbReference>
<evidence type="ECO:0000313" key="3">
    <source>
        <dbReference type="Proteomes" id="UP000184520"/>
    </source>
</evidence>
<dbReference type="InterPro" id="IPR050678">
    <property type="entry name" value="DNA_Partitioning_ATPase"/>
</dbReference>
<dbReference type="CDD" id="cd02042">
    <property type="entry name" value="ParAB_family"/>
    <property type="match status" value="1"/>
</dbReference>
<dbReference type="Gene3D" id="3.40.50.300">
    <property type="entry name" value="P-loop containing nucleotide triphosphate hydrolases"/>
    <property type="match status" value="1"/>
</dbReference>
<dbReference type="InterPro" id="IPR027417">
    <property type="entry name" value="P-loop_NTPase"/>
</dbReference>